<dbReference type="EC" id="2.7.13.3" evidence="3"/>
<dbReference type="InterPro" id="IPR003661">
    <property type="entry name" value="HisK_dim/P_dom"/>
</dbReference>
<dbReference type="CDD" id="cd00130">
    <property type="entry name" value="PAS"/>
    <property type="match status" value="1"/>
</dbReference>
<dbReference type="EMBL" id="JBHSOK010000004">
    <property type="protein sequence ID" value="MFC5680213.1"/>
    <property type="molecule type" value="Genomic_DNA"/>
</dbReference>
<dbReference type="InterPro" id="IPR003594">
    <property type="entry name" value="HATPase_dom"/>
</dbReference>
<organism evidence="15 16">
    <name type="scientific">Streptococcus downii</name>
    <dbReference type="NCBI Taxonomy" id="1968889"/>
    <lineage>
        <taxon>Bacteria</taxon>
        <taxon>Bacillati</taxon>
        <taxon>Bacillota</taxon>
        <taxon>Bacilli</taxon>
        <taxon>Lactobacillales</taxon>
        <taxon>Streptococcaceae</taxon>
        <taxon>Streptococcus</taxon>
    </lineage>
</organism>
<accession>A0ABW0Y2U9</accession>
<dbReference type="RefSeq" id="WP_132973338.1">
    <property type="nucleotide sequence ID" value="NZ_JBHSOK010000004.1"/>
</dbReference>
<dbReference type="Gene3D" id="1.10.8.500">
    <property type="entry name" value="HAMP domain in histidine kinase"/>
    <property type="match status" value="1"/>
</dbReference>
<dbReference type="PROSITE" id="PS50885">
    <property type="entry name" value="HAMP"/>
    <property type="match status" value="1"/>
</dbReference>
<dbReference type="InterPro" id="IPR050351">
    <property type="entry name" value="BphY/WalK/GraS-like"/>
</dbReference>
<keyword evidence="8 10" id="KW-0472">Membrane</keyword>
<dbReference type="Pfam" id="PF22610">
    <property type="entry name" value="CovS-like_HAMP"/>
    <property type="match status" value="1"/>
</dbReference>
<dbReference type="Pfam" id="PF00989">
    <property type="entry name" value="PAS"/>
    <property type="match status" value="1"/>
</dbReference>
<feature type="domain" description="PAC" evidence="13">
    <location>
        <begin position="157"/>
        <end position="211"/>
    </location>
</feature>
<dbReference type="NCBIfam" id="TIGR00229">
    <property type="entry name" value="sensory_box"/>
    <property type="match status" value="1"/>
</dbReference>
<dbReference type="Gene3D" id="1.10.287.130">
    <property type="match status" value="1"/>
</dbReference>
<comment type="catalytic activity">
    <reaction evidence="1">
        <text>ATP + protein L-histidine = ADP + protein N-phospho-L-histidine.</text>
        <dbReference type="EC" id="2.7.13.3"/>
    </reaction>
</comment>
<dbReference type="InterPro" id="IPR054693">
    <property type="entry name" value="WalK-like_HAMP"/>
</dbReference>
<name>A0ABW0Y2U9_9STRE</name>
<evidence type="ECO:0000259" key="11">
    <source>
        <dbReference type="PROSITE" id="PS50109"/>
    </source>
</evidence>
<comment type="caution">
    <text evidence="15">The sequence shown here is derived from an EMBL/GenBank/DDBJ whole genome shotgun (WGS) entry which is preliminary data.</text>
</comment>
<dbReference type="InterPro" id="IPR036097">
    <property type="entry name" value="HisK_dim/P_sf"/>
</dbReference>
<dbReference type="PANTHER" id="PTHR45453">
    <property type="entry name" value="PHOSPHATE REGULON SENSOR PROTEIN PHOR"/>
    <property type="match status" value="1"/>
</dbReference>
<sequence>MIEDIRQTILTSDFIFILILLGFILVVTLLLLENRRDNIRLKQVNQKIKDLIAGDYSRVLDMQGSSEITNITNNLNDLSEVIRLTQENLEQETKRLNSILSYMTDGVLATNRRGQITMINDMAKKQLGIVKEEALNKSILELLKIEDEYELRDLITQIPELMIDSQNANGEYLSLRVRFALIRRESGFISGLVAVLHDTTEQEKEERERRLFVSNVSHELRTPLTSVKSYLEALDEGALYDPVAPDFIKVSLDETNRMMRMVTDLLHLSRIDNATTQLDVELINFTAFITFILNRFDKMRSQDEEKKYELVRDYPINSVWIEIDTDKMTQVIDNILNNAIKYSPDGGKITVSMKTTEDQMILSIKDQGLGIPKQDLPKIFDRFYRVDRARSRAQGGTGLGLAIAKEIIKQHNGFIWAKSEYGKGSTFTIVLPYDKDAVKEEIWEDEIED</sequence>
<evidence type="ECO:0000256" key="9">
    <source>
        <dbReference type="SAM" id="Coils"/>
    </source>
</evidence>
<protein>
    <recommendedName>
        <fullName evidence="3">histidine kinase</fullName>
        <ecNumber evidence="3">2.7.13.3</ecNumber>
    </recommendedName>
</protein>
<keyword evidence="9" id="KW-0175">Coiled coil</keyword>
<dbReference type="InterPro" id="IPR035965">
    <property type="entry name" value="PAS-like_dom_sf"/>
</dbReference>
<dbReference type="PROSITE" id="PS50113">
    <property type="entry name" value="PAC"/>
    <property type="match status" value="1"/>
</dbReference>
<gene>
    <name evidence="15" type="primary">vicK</name>
    <name evidence="15" type="ORF">ACFPTW_02790</name>
</gene>
<dbReference type="InterPro" id="IPR058096">
    <property type="entry name" value="WalK_streptococcus"/>
</dbReference>
<dbReference type="NCBIfam" id="NF033093">
    <property type="entry name" value="HK_VicK"/>
    <property type="match status" value="1"/>
</dbReference>
<dbReference type="Pfam" id="PF02518">
    <property type="entry name" value="HATPase_c"/>
    <property type="match status" value="1"/>
</dbReference>
<evidence type="ECO:0000256" key="1">
    <source>
        <dbReference type="ARBA" id="ARBA00000085"/>
    </source>
</evidence>
<dbReference type="SMART" id="SM00388">
    <property type="entry name" value="HisKA"/>
    <property type="match status" value="1"/>
</dbReference>
<dbReference type="SMART" id="SM00091">
    <property type="entry name" value="PAS"/>
    <property type="match status" value="1"/>
</dbReference>
<dbReference type="SMART" id="SM00387">
    <property type="entry name" value="HATPase_c"/>
    <property type="match status" value="1"/>
</dbReference>
<evidence type="ECO:0000256" key="10">
    <source>
        <dbReference type="SAM" id="Phobius"/>
    </source>
</evidence>
<dbReference type="InterPro" id="IPR005467">
    <property type="entry name" value="His_kinase_dom"/>
</dbReference>
<dbReference type="InterPro" id="IPR036890">
    <property type="entry name" value="HATPase_C_sf"/>
</dbReference>
<feature type="domain" description="PAS" evidence="12">
    <location>
        <begin position="92"/>
        <end position="158"/>
    </location>
</feature>
<keyword evidence="16" id="KW-1185">Reference proteome</keyword>
<keyword evidence="6 15" id="KW-0418">Kinase</keyword>
<evidence type="ECO:0000259" key="14">
    <source>
        <dbReference type="PROSITE" id="PS50885"/>
    </source>
</evidence>
<dbReference type="PROSITE" id="PS50109">
    <property type="entry name" value="HIS_KIN"/>
    <property type="match status" value="1"/>
</dbReference>
<dbReference type="SUPFAM" id="SSF55874">
    <property type="entry name" value="ATPase domain of HSP90 chaperone/DNA topoisomerase II/histidine kinase"/>
    <property type="match status" value="1"/>
</dbReference>
<dbReference type="CDD" id="cd00075">
    <property type="entry name" value="HATPase"/>
    <property type="match status" value="1"/>
</dbReference>
<comment type="subcellular location">
    <subcellularLocation>
        <location evidence="2">Membrane</location>
    </subcellularLocation>
</comment>
<dbReference type="Gene3D" id="3.30.565.10">
    <property type="entry name" value="Histidine kinase-like ATPase, C-terminal domain"/>
    <property type="match status" value="1"/>
</dbReference>
<dbReference type="InterPro" id="IPR004358">
    <property type="entry name" value="Sig_transdc_His_kin-like_C"/>
</dbReference>
<dbReference type="InterPro" id="IPR013767">
    <property type="entry name" value="PAS_fold"/>
</dbReference>
<evidence type="ECO:0000256" key="3">
    <source>
        <dbReference type="ARBA" id="ARBA00012438"/>
    </source>
</evidence>
<keyword evidence="5 15" id="KW-0808">Transferase</keyword>
<keyword evidence="4" id="KW-0597">Phosphoprotein</keyword>
<dbReference type="PANTHER" id="PTHR45453:SF1">
    <property type="entry name" value="PHOSPHATE REGULON SENSOR PROTEIN PHOR"/>
    <property type="match status" value="1"/>
</dbReference>
<dbReference type="Pfam" id="PF00512">
    <property type="entry name" value="HisKA"/>
    <property type="match status" value="1"/>
</dbReference>
<evidence type="ECO:0000313" key="15">
    <source>
        <dbReference type="EMBL" id="MFC5680213.1"/>
    </source>
</evidence>
<dbReference type="CDD" id="cd00082">
    <property type="entry name" value="HisKA"/>
    <property type="match status" value="1"/>
</dbReference>
<dbReference type="PRINTS" id="PR00344">
    <property type="entry name" value="BCTRLSENSOR"/>
</dbReference>
<dbReference type="SUPFAM" id="SSF55785">
    <property type="entry name" value="PYP-like sensor domain (PAS domain)"/>
    <property type="match status" value="1"/>
</dbReference>
<keyword evidence="7" id="KW-0902">Two-component regulatory system</keyword>
<feature type="transmembrane region" description="Helical" evidence="10">
    <location>
        <begin position="14"/>
        <end position="32"/>
    </location>
</feature>
<dbReference type="GO" id="GO:0004673">
    <property type="term" value="F:protein histidine kinase activity"/>
    <property type="evidence" value="ECO:0007669"/>
    <property type="project" value="UniProtKB-EC"/>
</dbReference>
<proteinExistence type="predicted"/>
<evidence type="ECO:0000259" key="12">
    <source>
        <dbReference type="PROSITE" id="PS50112"/>
    </source>
</evidence>
<keyword evidence="10" id="KW-0812">Transmembrane</keyword>
<evidence type="ECO:0000256" key="8">
    <source>
        <dbReference type="ARBA" id="ARBA00023136"/>
    </source>
</evidence>
<evidence type="ECO:0000259" key="13">
    <source>
        <dbReference type="PROSITE" id="PS50113"/>
    </source>
</evidence>
<reference evidence="16" key="1">
    <citation type="journal article" date="2019" name="Int. J. Syst. Evol. Microbiol.">
        <title>The Global Catalogue of Microorganisms (GCM) 10K type strain sequencing project: providing services to taxonomists for standard genome sequencing and annotation.</title>
        <authorList>
            <consortium name="The Broad Institute Genomics Platform"/>
            <consortium name="The Broad Institute Genome Sequencing Center for Infectious Disease"/>
            <person name="Wu L."/>
            <person name="Ma J."/>
        </authorList>
    </citation>
    <scope>NUCLEOTIDE SEQUENCE [LARGE SCALE GENOMIC DNA]</scope>
    <source>
        <strain evidence="16">FCH23</strain>
    </source>
</reference>
<evidence type="ECO:0000256" key="6">
    <source>
        <dbReference type="ARBA" id="ARBA00022777"/>
    </source>
</evidence>
<evidence type="ECO:0000256" key="2">
    <source>
        <dbReference type="ARBA" id="ARBA00004370"/>
    </source>
</evidence>
<dbReference type="InterPro" id="IPR003660">
    <property type="entry name" value="HAMP_dom"/>
</dbReference>
<feature type="coiled-coil region" evidence="9">
    <location>
        <begin position="68"/>
        <end position="95"/>
    </location>
</feature>
<dbReference type="Proteomes" id="UP001596069">
    <property type="component" value="Unassembled WGS sequence"/>
</dbReference>
<dbReference type="SUPFAM" id="SSF47384">
    <property type="entry name" value="Homodimeric domain of signal transducing histidine kinase"/>
    <property type="match status" value="1"/>
</dbReference>
<evidence type="ECO:0000256" key="7">
    <source>
        <dbReference type="ARBA" id="ARBA00023012"/>
    </source>
</evidence>
<evidence type="ECO:0000256" key="5">
    <source>
        <dbReference type="ARBA" id="ARBA00022679"/>
    </source>
</evidence>
<feature type="domain" description="Histidine kinase" evidence="11">
    <location>
        <begin position="215"/>
        <end position="435"/>
    </location>
</feature>
<evidence type="ECO:0000256" key="4">
    <source>
        <dbReference type="ARBA" id="ARBA00022553"/>
    </source>
</evidence>
<feature type="domain" description="HAMP" evidence="14">
    <location>
        <begin position="35"/>
        <end position="87"/>
    </location>
</feature>
<dbReference type="InterPro" id="IPR000014">
    <property type="entry name" value="PAS"/>
</dbReference>
<evidence type="ECO:0000313" key="16">
    <source>
        <dbReference type="Proteomes" id="UP001596069"/>
    </source>
</evidence>
<dbReference type="Gene3D" id="3.30.450.20">
    <property type="entry name" value="PAS domain"/>
    <property type="match status" value="1"/>
</dbReference>
<dbReference type="InterPro" id="IPR000700">
    <property type="entry name" value="PAS-assoc_C"/>
</dbReference>
<dbReference type="PROSITE" id="PS50112">
    <property type="entry name" value="PAS"/>
    <property type="match status" value="1"/>
</dbReference>
<keyword evidence="10" id="KW-1133">Transmembrane helix</keyword>